<gene>
    <name evidence="2" type="ORF">BVC80_8683g4</name>
</gene>
<name>A0A200Q0F9_MACCD</name>
<proteinExistence type="predicted"/>
<dbReference type="OrthoDB" id="1937542at2759"/>
<comment type="caution">
    <text evidence="2">The sequence shown here is derived from an EMBL/GenBank/DDBJ whole genome shotgun (WGS) entry which is preliminary data.</text>
</comment>
<sequence length="134" mass="15310">MGASLSRNINDWEIDDLGTLLVELEHMKIVVDGTDKRLWDSKDDGFSIKSAYRKSIRTLQPRSFPVKAIWRKETPSKVNFFIWSTALKKIPTLDSLQRKGFYFPNRCEMCGVQEESAAHLLVHCKIARGCGSFS</sequence>
<evidence type="ECO:0000313" key="2">
    <source>
        <dbReference type="EMBL" id="OVA03938.1"/>
    </source>
</evidence>
<dbReference type="GO" id="GO:0003964">
    <property type="term" value="F:RNA-directed DNA polymerase activity"/>
    <property type="evidence" value="ECO:0007669"/>
    <property type="project" value="UniProtKB-KW"/>
</dbReference>
<reference evidence="2 3" key="1">
    <citation type="journal article" date="2017" name="Mol. Plant">
        <title>The Genome of Medicinal Plant Macleaya cordata Provides New Insights into Benzylisoquinoline Alkaloids Metabolism.</title>
        <authorList>
            <person name="Liu X."/>
            <person name="Liu Y."/>
            <person name="Huang P."/>
            <person name="Ma Y."/>
            <person name="Qing Z."/>
            <person name="Tang Q."/>
            <person name="Cao H."/>
            <person name="Cheng P."/>
            <person name="Zheng Y."/>
            <person name="Yuan Z."/>
            <person name="Zhou Y."/>
            <person name="Liu J."/>
            <person name="Tang Z."/>
            <person name="Zhuo Y."/>
            <person name="Zhang Y."/>
            <person name="Yu L."/>
            <person name="Huang J."/>
            <person name="Yang P."/>
            <person name="Peng Q."/>
            <person name="Zhang J."/>
            <person name="Jiang W."/>
            <person name="Zhang Z."/>
            <person name="Lin K."/>
            <person name="Ro D.K."/>
            <person name="Chen X."/>
            <person name="Xiong X."/>
            <person name="Shang Y."/>
            <person name="Huang S."/>
            <person name="Zeng J."/>
        </authorList>
    </citation>
    <scope>NUCLEOTIDE SEQUENCE [LARGE SCALE GENOMIC DNA]</scope>
    <source>
        <strain evidence="3">cv. BLH2017</strain>
        <tissue evidence="2">Root</tissue>
    </source>
</reference>
<dbReference type="EMBL" id="MVGT01003458">
    <property type="protein sequence ID" value="OVA03938.1"/>
    <property type="molecule type" value="Genomic_DNA"/>
</dbReference>
<protein>
    <submittedName>
        <fullName evidence="2">Reverse transcriptase zinc-binding domain</fullName>
    </submittedName>
</protein>
<feature type="domain" description="Reverse transcriptase zinc-binding" evidence="1">
    <location>
        <begin position="46"/>
        <end position="128"/>
    </location>
</feature>
<evidence type="ECO:0000313" key="3">
    <source>
        <dbReference type="Proteomes" id="UP000195402"/>
    </source>
</evidence>
<keyword evidence="2" id="KW-0548">Nucleotidyltransferase</keyword>
<dbReference type="InParanoid" id="A0A200Q0F9"/>
<accession>A0A200Q0F9</accession>
<keyword evidence="3" id="KW-1185">Reference proteome</keyword>
<keyword evidence="2" id="KW-0808">Transferase</keyword>
<dbReference type="Pfam" id="PF13966">
    <property type="entry name" value="zf-RVT"/>
    <property type="match status" value="1"/>
</dbReference>
<organism evidence="2 3">
    <name type="scientific">Macleaya cordata</name>
    <name type="common">Five-seeded plume-poppy</name>
    <name type="synonym">Bocconia cordata</name>
    <dbReference type="NCBI Taxonomy" id="56857"/>
    <lineage>
        <taxon>Eukaryota</taxon>
        <taxon>Viridiplantae</taxon>
        <taxon>Streptophyta</taxon>
        <taxon>Embryophyta</taxon>
        <taxon>Tracheophyta</taxon>
        <taxon>Spermatophyta</taxon>
        <taxon>Magnoliopsida</taxon>
        <taxon>Ranunculales</taxon>
        <taxon>Papaveraceae</taxon>
        <taxon>Papaveroideae</taxon>
        <taxon>Macleaya</taxon>
    </lineage>
</organism>
<dbReference type="OMA" id="CKIARGC"/>
<dbReference type="InterPro" id="IPR026960">
    <property type="entry name" value="RVT-Znf"/>
</dbReference>
<dbReference type="AlphaFoldDB" id="A0A200Q0F9"/>
<dbReference type="Proteomes" id="UP000195402">
    <property type="component" value="Unassembled WGS sequence"/>
</dbReference>
<evidence type="ECO:0000259" key="1">
    <source>
        <dbReference type="Pfam" id="PF13966"/>
    </source>
</evidence>
<keyword evidence="2" id="KW-0695">RNA-directed DNA polymerase</keyword>